<evidence type="ECO:0000256" key="1">
    <source>
        <dbReference type="SAM" id="Phobius"/>
    </source>
</evidence>
<gene>
    <name evidence="2" type="ORF">F902_03283</name>
</gene>
<keyword evidence="1" id="KW-1133">Transmembrane helix</keyword>
<organism evidence="2 3">
    <name type="scientific">Acinetobacter higginsii</name>
    <dbReference type="NCBI Taxonomy" id="70347"/>
    <lineage>
        <taxon>Bacteria</taxon>
        <taxon>Pseudomonadati</taxon>
        <taxon>Pseudomonadota</taxon>
        <taxon>Gammaproteobacteria</taxon>
        <taxon>Moraxellales</taxon>
        <taxon>Moraxellaceae</taxon>
        <taxon>Acinetobacter</taxon>
    </lineage>
</organism>
<keyword evidence="3" id="KW-1185">Reference proteome</keyword>
<sequence>MKQKSIQSQTTRPCCTQPTAKDTQIPLWEHFVANLIDTLKLGAFLGTGLVLWYLFTFFIHSIFWGN</sequence>
<protein>
    <submittedName>
        <fullName evidence="2">Uncharacterized protein</fullName>
    </submittedName>
</protein>
<feature type="transmembrane region" description="Helical" evidence="1">
    <location>
        <begin position="41"/>
        <end position="63"/>
    </location>
</feature>
<keyword evidence="1" id="KW-0812">Transmembrane</keyword>
<comment type="caution">
    <text evidence="2">The sequence shown here is derived from an EMBL/GenBank/DDBJ whole genome shotgun (WGS) entry which is preliminary data.</text>
</comment>
<evidence type="ECO:0000313" key="2">
    <source>
        <dbReference type="EMBL" id="ENX56186.1"/>
    </source>
</evidence>
<keyword evidence="1" id="KW-0472">Membrane</keyword>
<proteinExistence type="predicted"/>
<dbReference type="HOGENOM" id="CLU_201560_0_0_6"/>
<dbReference type="AlphaFoldDB" id="N9SNI2"/>
<dbReference type="Proteomes" id="UP000013084">
    <property type="component" value="Unassembled WGS sequence"/>
</dbReference>
<dbReference type="EMBL" id="APRN01000038">
    <property type="protein sequence ID" value="ENX56186.1"/>
    <property type="molecule type" value="Genomic_DNA"/>
</dbReference>
<reference evidence="2 3" key="1">
    <citation type="submission" date="2013-02" db="EMBL/GenBank/DDBJ databases">
        <title>The Genome Sequence of Acinetobacter sp. CIP 70.18.</title>
        <authorList>
            <consortium name="The Broad Institute Genome Sequencing Platform"/>
            <consortium name="The Broad Institute Genome Sequencing Center for Infectious Disease"/>
            <person name="Cerqueira G."/>
            <person name="Feldgarden M."/>
            <person name="Courvalin P."/>
            <person name="Perichon B."/>
            <person name="Grillot-Courvalin C."/>
            <person name="Clermont D."/>
            <person name="Rocha E."/>
            <person name="Yoon E.-J."/>
            <person name="Nemec A."/>
            <person name="Walker B."/>
            <person name="Young S.K."/>
            <person name="Zeng Q."/>
            <person name="Gargeya S."/>
            <person name="Fitzgerald M."/>
            <person name="Haas B."/>
            <person name="Abouelleil A."/>
            <person name="Alvarado L."/>
            <person name="Arachchi H.M."/>
            <person name="Berlin A.M."/>
            <person name="Chapman S.B."/>
            <person name="Dewar J."/>
            <person name="Goldberg J."/>
            <person name="Griggs A."/>
            <person name="Gujja S."/>
            <person name="Hansen M."/>
            <person name="Howarth C."/>
            <person name="Imamovic A."/>
            <person name="Larimer J."/>
            <person name="McCowan C."/>
            <person name="Murphy C."/>
            <person name="Neiman D."/>
            <person name="Pearson M."/>
            <person name="Priest M."/>
            <person name="Roberts A."/>
            <person name="Saif S."/>
            <person name="Shea T."/>
            <person name="Sisk P."/>
            <person name="Sykes S."/>
            <person name="Wortman J."/>
            <person name="Nusbaum C."/>
            <person name="Birren B."/>
        </authorList>
    </citation>
    <scope>NUCLEOTIDE SEQUENCE [LARGE SCALE GENOMIC DNA]</scope>
    <source>
        <strain evidence="2 3">CIP 70.18</strain>
    </source>
</reference>
<accession>N9SNI2</accession>
<evidence type="ECO:0000313" key="3">
    <source>
        <dbReference type="Proteomes" id="UP000013084"/>
    </source>
</evidence>
<name>N9SNI2_9GAMM</name>